<proteinExistence type="predicted"/>
<dbReference type="EMBL" id="CAJNOM010000030">
    <property type="protein sequence ID" value="CAF0856967.1"/>
    <property type="molecule type" value="Genomic_DNA"/>
</dbReference>
<feature type="chain" id="PRO_5032794722" evidence="1">
    <location>
        <begin position="20"/>
        <end position="291"/>
    </location>
</feature>
<reference evidence="2" key="1">
    <citation type="submission" date="2021-02" db="EMBL/GenBank/DDBJ databases">
        <authorList>
            <person name="Nowell W R."/>
        </authorList>
    </citation>
    <scope>NUCLEOTIDE SEQUENCE</scope>
</reference>
<name>A0A813WG25_9BILA</name>
<evidence type="ECO:0000313" key="2">
    <source>
        <dbReference type="EMBL" id="CAF0856967.1"/>
    </source>
</evidence>
<keyword evidence="3" id="KW-1185">Reference proteome</keyword>
<dbReference type="AlphaFoldDB" id="A0A813WG25"/>
<gene>
    <name evidence="2" type="ORF">QVE165_LOCUS7154</name>
</gene>
<accession>A0A813WG25</accession>
<sequence length="291" mass="34641">MKLIILILVILNYGLNCYSRDLYPSYNLLYDPVKALEWSDDPALMYITTIRLFDYEHHIFQYRRYPCQYFYTDEIKLNYNNDTKHECLYNTTTSDYRYSFQLHLDSRHVEPYILRNIAIQCKYINCSLSLLNIKYIRINWNLQGRTNNLNCSFDTTQQYGIYDTPYKLTEWISIRCQSLFACNRSKYNLEQVLLSNIHLIYGSSYELETPYCSLEKNLAHIIETNMAQTNRLLEQVVNLLQRGFGKPNERDQIHMREYVEQKWIQHENSSTTTANKTSISGEVHGAFKQVI</sequence>
<feature type="signal peptide" evidence="1">
    <location>
        <begin position="1"/>
        <end position="19"/>
    </location>
</feature>
<protein>
    <submittedName>
        <fullName evidence="2">Uncharacterized protein</fullName>
    </submittedName>
</protein>
<evidence type="ECO:0000313" key="3">
    <source>
        <dbReference type="Proteomes" id="UP000663832"/>
    </source>
</evidence>
<evidence type="ECO:0000256" key="1">
    <source>
        <dbReference type="SAM" id="SignalP"/>
    </source>
</evidence>
<comment type="caution">
    <text evidence="2">The sequence shown here is derived from an EMBL/GenBank/DDBJ whole genome shotgun (WGS) entry which is preliminary data.</text>
</comment>
<keyword evidence="1" id="KW-0732">Signal</keyword>
<organism evidence="2 3">
    <name type="scientific">Adineta steineri</name>
    <dbReference type="NCBI Taxonomy" id="433720"/>
    <lineage>
        <taxon>Eukaryota</taxon>
        <taxon>Metazoa</taxon>
        <taxon>Spiralia</taxon>
        <taxon>Gnathifera</taxon>
        <taxon>Rotifera</taxon>
        <taxon>Eurotatoria</taxon>
        <taxon>Bdelloidea</taxon>
        <taxon>Adinetida</taxon>
        <taxon>Adinetidae</taxon>
        <taxon>Adineta</taxon>
    </lineage>
</organism>
<dbReference type="Proteomes" id="UP000663832">
    <property type="component" value="Unassembled WGS sequence"/>
</dbReference>
<dbReference type="OrthoDB" id="9974238at2759"/>